<gene>
    <name evidence="2" type="ORF">BH720_23815</name>
</gene>
<organism evidence="2">
    <name type="scientific">Desertifilum tharense IPPAS B-1220</name>
    <dbReference type="NCBI Taxonomy" id="1781255"/>
    <lineage>
        <taxon>Bacteria</taxon>
        <taxon>Bacillati</taxon>
        <taxon>Cyanobacteriota</taxon>
        <taxon>Cyanophyceae</taxon>
        <taxon>Desertifilales</taxon>
        <taxon>Desertifilaceae</taxon>
        <taxon>Desertifilum</taxon>
    </lineage>
</organism>
<evidence type="ECO:0000259" key="1">
    <source>
        <dbReference type="PROSITE" id="PS51677"/>
    </source>
</evidence>
<dbReference type="Pfam" id="PF01522">
    <property type="entry name" value="Polysacc_deac_1"/>
    <property type="match status" value="1"/>
</dbReference>
<dbReference type="CDD" id="cd10917">
    <property type="entry name" value="CE4_NodB_like_6s_7s"/>
    <property type="match status" value="1"/>
</dbReference>
<dbReference type="AlphaFoldDB" id="A0A1E5QD79"/>
<dbReference type="PROSITE" id="PS51677">
    <property type="entry name" value="NODB"/>
    <property type="match status" value="1"/>
</dbReference>
<dbReference type="GO" id="GO:0016810">
    <property type="term" value="F:hydrolase activity, acting on carbon-nitrogen (but not peptide) bonds"/>
    <property type="evidence" value="ECO:0007669"/>
    <property type="project" value="InterPro"/>
</dbReference>
<dbReference type="InterPro" id="IPR050248">
    <property type="entry name" value="Polysacc_deacetylase_ArnD"/>
</dbReference>
<accession>A0A1E5QD79</accession>
<dbReference type="STRING" id="1781255.BH720_23815"/>
<evidence type="ECO:0000313" key="2">
    <source>
        <dbReference type="EMBL" id="OEJ72534.1"/>
    </source>
</evidence>
<proteinExistence type="predicted"/>
<protein>
    <recommendedName>
        <fullName evidence="1">NodB homology domain-containing protein</fullName>
    </recommendedName>
</protein>
<dbReference type="Gene3D" id="3.20.20.370">
    <property type="entry name" value="Glycoside hydrolase/deacetylase"/>
    <property type="match status" value="1"/>
</dbReference>
<dbReference type="EMBL" id="MJGC01000121">
    <property type="protein sequence ID" value="OEJ72534.1"/>
    <property type="molecule type" value="Genomic_DNA"/>
</dbReference>
<dbReference type="InterPro" id="IPR002509">
    <property type="entry name" value="NODB_dom"/>
</dbReference>
<reference evidence="2" key="1">
    <citation type="submission" date="2016-09" db="EMBL/GenBank/DDBJ databases">
        <title>Draft genome of thermotolerant cyanobacterium Desertifilum sp. strain IPPAS B-1220.</title>
        <authorList>
            <person name="Sinetova M.A."/>
            <person name="Bolakhan K."/>
            <person name="Zayadan B.K."/>
            <person name="Mironov K.S."/>
            <person name="Ustinova V."/>
            <person name="Kupriyanova E.V."/>
            <person name="Sidorov R.A."/>
            <person name="Skrypnik A.N."/>
            <person name="Gogoleva N.E."/>
            <person name="Gogolev Y.V."/>
            <person name="Los D.A."/>
        </authorList>
    </citation>
    <scope>NUCLEOTIDE SEQUENCE [LARGE SCALE GENOMIC DNA]</scope>
    <source>
        <strain evidence="2">IPPAS B-1220</strain>
    </source>
</reference>
<dbReference type="SUPFAM" id="SSF88713">
    <property type="entry name" value="Glycoside hydrolase/deacetylase"/>
    <property type="match status" value="1"/>
</dbReference>
<sequence>MSQVKLPSPERAIALTFDDGPSPDATPEILATLERYQVKATFFVIGRHVQRYPEISQQLVAQGHAIGNHTWSHRSDRLNPQEAGYEINQASRIITQVTGVRTLLFRPPKGRLENGLVSWAKKNRYLVALWSVDSRDYQEPTPHQIVQTILRQIQPGGIILMHDGNRGRMQAAAALPELLEALKAEGYEFVTLPELLQRSGRF</sequence>
<dbReference type="GO" id="GO:0005975">
    <property type="term" value="P:carbohydrate metabolic process"/>
    <property type="evidence" value="ECO:0007669"/>
    <property type="project" value="InterPro"/>
</dbReference>
<dbReference type="InterPro" id="IPR011330">
    <property type="entry name" value="Glyco_hydro/deAcase_b/a-brl"/>
</dbReference>
<name>A0A1E5QD79_9CYAN</name>
<feature type="domain" description="NodB homology" evidence="1">
    <location>
        <begin position="11"/>
        <end position="190"/>
    </location>
</feature>
<dbReference type="PANTHER" id="PTHR10587">
    <property type="entry name" value="GLYCOSYL TRANSFERASE-RELATED"/>
    <property type="match status" value="1"/>
</dbReference>
<comment type="caution">
    <text evidence="2">The sequence shown here is derived from an EMBL/GenBank/DDBJ whole genome shotgun (WGS) entry which is preliminary data.</text>
</comment>